<evidence type="ECO:0000256" key="1">
    <source>
        <dbReference type="ARBA" id="ARBA00008791"/>
    </source>
</evidence>
<reference evidence="4 5" key="1">
    <citation type="journal article" date="2010" name="DNA Res.">
        <title>Bacterial lifestyle in a deep-sea hydrothermal vent chimney revealed by the genome sequence of the thermophilic bacterium Deferribacter desulfuricans SSM1.</title>
        <authorList>
            <person name="Takaki Y."/>
            <person name="Shimamura S."/>
            <person name="Nakagawa S."/>
            <person name="Fukuhara Y."/>
            <person name="Horikawa H."/>
            <person name="Ankai A."/>
            <person name="Harada T."/>
            <person name="Hosoyama A."/>
            <person name="Oguchi A."/>
            <person name="Fukui S."/>
            <person name="Fujita N."/>
            <person name="Takami H."/>
            <person name="Takai K."/>
        </authorList>
    </citation>
    <scope>NUCLEOTIDE SEQUENCE [LARGE SCALE GENOMIC DNA]</scope>
    <source>
        <strain evidence="5">DSM 14783 / JCM 11476 / NBRC 101012 / SSM1</strain>
    </source>
</reference>
<dbReference type="HOGENOM" id="CLU_049301_11_2_0"/>
<keyword evidence="2" id="KW-0963">Cytoplasm</keyword>
<comment type="subcellular location">
    <subcellularLocation>
        <location evidence="2">Cytoplasm</location>
    </subcellularLocation>
</comment>
<dbReference type="PANTHER" id="PTHR46268:SF6">
    <property type="entry name" value="UNIVERSAL STRESS PROTEIN UP12"/>
    <property type="match status" value="1"/>
</dbReference>
<gene>
    <name evidence="4" type="ordered locus">DEFDS_0517</name>
</gene>
<dbReference type="Proteomes" id="UP000001520">
    <property type="component" value="Chromosome"/>
</dbReference>
<dbReference type="EMBL" id="AP011529">
    <property type="protein sequence ID" value="BAI80011.1"/>
    <property type="molecule type" value="Genomic_DNA"/>
</dbReference>
<dbReference type="InterPro" id="IPR006016">
    <property type="entry name" value="UspA"/>
</dbReference>
<evidence type="ECO:0000256" key="2">
    <source>
        <dbReference type="PIRNR" id="PIRNR006276"/>
    </source>
</evidence>
<evidence type="ECO:0000313" key="5">
    <source>
        <dbReference type="Proteomes" id="UP000001520"/>
    </source>
</evidence>
<feature type="domain" description="UspA" evidence="3">
    <location>
        <begin position="5"/>
        <end position="147"/>
    </location>
</feature>
<dbReference type="PIRSF" id="PIRSF006276">
    <property type="entry name" value="UspA"/>
    <property type="match status" value="1"/>
</dbReference>
<dbReference type="CDD" id="cd00293">
    <property type="entry name" value="USP-like"/>
    <property type="match status" value="1"/>
</dbReference>
<dbReference type="Gene3D" id="3.40.50.620">
    <property type="entry name" value="HUPs"/>
    <property type="match status" value="1"/>
</dbReference>
<dbReference type="GO" id="GO:0005737">
    <property type="term" value="C:cytoplasm"/>
    <property type="evidence" value="ECO:0007669"/>
    <property type="project" value="UniProtKB-SubCell"/>
</dbReference>
<protein>
    <recommendedName>
        <fullName evidence="2">Universal stress protein</fullName>
    </recommendedName>
</protein>
<evidence type="ECO:0000259" key="3">
    <source>
        <dbReference type="Pfam" id="PF00582"/>
    </source>
</evidence>
<dbReference type="SUPFAM" id="SSF52402">
    <property type="entry name" value="Adenine nucleotide alpha hydrolases-like"/>
    <property type="match status" value="1"/>
</dbReference>
<keyword evidence="5" id="KW-1185">Reference proteome</keyword>
<dbReference type="PANTHER" id="PTHR46268">
    <property type="entry name" value="STRESS RESPONSE PROTEIN NHAX"/>
    <property type="match status" value="1"/>
</dbReference>
<sequence>MFKPKKILVPVDFSDRSEISLAKALEIAENVGSKVVIVHVIEKKDNDLISMYLSKEQLEKINSDIKEFAEKQMDELIAKVGTGKTVYIEKRIVFGVPYDVIVDLTEKEDFDLVVIASHGRSGLEKFFYGSTTEKVVRRAACSVLLVKEKK</sequence>
<dbReference type="Pfam" id="PF00582">
    <property type="entry name" value="Usp"/>
    <property type="match status" value="1"/>
</dbReference>
<dbReference type="RefSeq" id="WP_013007259.1">
    <property type="nucleotide sequence ID" value="NC_013939.1"/>
</dbReference>
<proteinExistence type="inferred from homology"/>
<dbReference type="InterPro" id="IPR014729">
    <property type="entry name" value="Rossmann-like_a/b/a_fold"/>
</dbReference>
<comment type="similarity">
    <text evidence="1 2">Belongs to the universal stress protein A family.</text>
</comment>
<dbReference type="KEGG" id="ddf:DEFDS_0517"/>
<dbReference type="eggNOG" id="COG0589">
    <property type="taxonomic scope" value="Bacteria"/>
</dbReference>
<evidence type="ECO:0000313" key="4">
    <source>
        <dbReference type="EMBL" id="BAI80011.1"/>
    </source>
</evidence>
<dbReference type="InterPro" id="IPR006015">
    <property type="entry name" value="Universal_stress_UspA"/>
</dbReference>
<dbReference type="STRING" id="639282.DEFDS_0517"/>
<dbReference type="PRINTS" id="PR01438">
    <property type="entry name" value="UNVRSLSTRESS"/>
</dbReference>
<organism evidence="4 5">
    <name type="scientific">Deferribacter desulfuricans (strain DSM 14783 / JCM 11476 / NBRC 101012 / SSM1)</name>
    <dbReference type="NCBI Taxonomy" id="639282"/>
    <lineage>
        <taxon>Bacteria</taxon>
        <taxon>Pseudomonadati</taxon>
        <taxon>Deferribacterota</taxon>
        <taxon>Deferribacteres</taxon>
        <taxon>Deferribacterales</taxon>
        <taxon>Deferribacteraceae</taxon>
        <taxon>Deferribacter</taxon>
    </lineage>
</organism>
<dbReference type="AlphaFoldDB" id="D3PBN8"/>
<dbReference type="OrthoDB" id="9794782at2"/>
<accession>D3PBN8</accession>
<name>D3PBN8_DEFDS</name>